<evidence type="ECO:0008006" key="3">
    <source>
        <dbReference type="Google" id="ProtNLM"/>
    </source>
</evidence>
<organism evidence="1 2">
    <name type="scientific">Acipenser oxyrinchus oxyrinchus</name>
    <dbReference type="NCBI Taxonomy" id="40147"/>
    <lineage>
        <taxon>Eukaryota</taxon>
        <taxon>Metazoa</taxon>
        <taxon>Chordata</taxon>
        <taxon>Craniata</taxon>
        <taxon>Vertebrata</taxon>
        <taxon>Euteleostomi</taxon>
        <taxon>Actinopterygii</taxon>
        <taxon>Chondrostei</taxon>
        <taxon>Acipenseriformes</taxon>
        <taxon>Acipenseridae</taxon>
        <taxon>Acipenser</taxon>
    </lineage>
</organism>
<comment type="caution">
    <text evidence="1">The sequence shown here is derived from an EMBL/GenBank/DDBJ whole genome shotgun (WGS) entry which is preliminary data.</text>
</comment>
<name>A0AAD8GCZ4_ACIOX</name>
<evidence type="ECO:0000313" key="1">
    <source>
        <dbReference type="EMBL" id="KAK1172113.1"/>
    </source>
</evidence>
<gene>
    <name evidence="1" type="ORF">AOXY_G4607</name>
</gene>
<dbReference type="Proteomes" id="UP001230051">
    <property type="component" value="Unassembled WGS sequence"/>
</dbReference>
<keyword evidence="2" id="KW-1185">Reference proteome</keyword>
<dbReference type="AlphaFoldDB" id="A0AAD8GCZ4"/>
<evidence type="ECO:0000313" key="2">
    <source>
        <dbReference type="Proteomes" id="UP001230051"/>
    </source>
</evidence>
<sequence>MIEDGIAGCSIRQYRSRKGQSWESTESLCSLMKVTSDTRGSTEKEDLQVHGREKTGYLACLVSQTKGINQFSGRDKASKHLVPLILHHAHPESTIISDEKHAYRGVLQIFGYNHYTEP</sequence>
<dbReference type="EMBL" id="JAGXEW010000004">
    <property type="protein sequence ID" value="KAK1172113.1"/>
    <property type="molecule type" value="Genomic_DNA"/>
</dbReference>
<reference evidence="1" key="1">
    <citation type="submission" date="2022-02" db="EMBL/GenBank/DDBJ databases">
        <title>Atlantic sturgeon de novo genome assembly.</title>
        <authorList>
            <person name="Stock M."/>
            <person name="Klopp C."/>
            <person name="Guiguen Y."/>
            <person name="Cabau C."/>
            <person name="Parinello H."/>
            <person name="Santidrian Yebra-Pimentel E."/>
            <person name="Kuhl H."/>
            <person name="Dirks R.P."/>
            <person name="Guessner J."/>
            <person name="Wuertz S."/>
            <person name="Du K."/>
            <person name="Schartl M."/>
        </authorList>
    </citation>
    <scope>NUCLEOTIDE SEQUENCE</scope>
    <source>
        <strain evidence="1">STURGEONOMICS-FGT-2020</strain>
        <tissue evidence="1">Whole blood</tissue>
    </source>
</reference>
<accession>A0AAD8GCZ4</accession>
<proteinExistence type="predicted"/>
<protein>
    <recommendedName>
        <fullName evidence="3">ISXO2-like transposase domain-containing protein</fullName>
    </recommendedName>
</protein>